<dbReference type="Proteomes" id="UP001597506">
    <property type="component" value="Unassembled WGS sequence"/>
</dbReference>
<protein>
    <submittedName>
        <fullName evidence="2">DUF5957 family protein</fullName>
    </submittedName>
</protein>
<proteinExistence type="predicted"/>
<dbReference type="EMBL" id="JBHUMF010000002">
    <property type="protein sequence ID" value="MFD2679462.1"/>
    <property type="molecule type" value="Genomic_DNA"/>
</dbReference>
<comment type="caution">
    <text evidence="2">The sequence shown here is derived from an EMBL/GenBank/DDBJ whole genome shotgun (WGS) entry which is preliminary data.</text>
</comment>
<sequence length="66" mass="7144">MRTFLAIIVGLIGGFILGIALSSVIGIIGMAIFNEPMGIKYLSYFTAIICAILVPIIDQKSRKNNE</sequence>
<name>A0ABW5RPG3_9BACI</name>
<evidence type="ECO:0000313" key="2">
    <source>
        <dbReference type="EMBL" id="MFD2679462.1"/>
    </source>
</evidence>
<feature type="transmembrane region" description="Helical" evidence="1">
    <location>
        <begin position="39"/>
        <end position="57"/>
    </location>
</feature>
<accession>A0ABW5RPG3</accession>
<keyword evidence="1" id="KW-1133">Transmembrane helix</keyword>
<dbReference type="InterPro" id="IPR046001">
    <property type="entry name" value="DUF5957"/>
</dbReference>
<reference evidence="3" key="1">
    <citation type="journal article" date="2019" name="Int. J. Syst. Evol. Microbiol.">
        <title>The Global Catalogue of Microorganisms (GCM) 10K type strain sequencing project: providing services to taxonomists for standard genome sequencing and annotation.</title>
        <authorList>
            <consortium name="The Broad Institute Genomics Platform"/>
            <consortium name="The Broad Institute Genome Sequencing Center for Infectious Disease"/>
            <person name="Wu L."/>
            <person name="Ma J."/>
        </authorList>
    </citation>
    <scope>NUCLEOTIDE SEQUENCE [LARGE SCALE GENOMIC DNA]</scope>
    <source>
        <strain evidence="3">KCTC 3913</strain>
    </source>
</reference>
<evidence type="ECO:0000256" key="1">
    <source>
        <dbReference type="SAM" id="Phobius"/>
    </source>
</evidence>
<gene>
    <name evidence="2" type="ORF">ACFSUL_01725</name>
</gene>
<dbReference type="Pfam" id="PF19382">
    <property type="entry name" value="DUF5957"/>
    <property type="match status" value="1"/>
</dbReference>
<evidence type="ECO:0000313" key="3">
    <source>
        <dbReference type="Proteomes" id="UP001597506"/>
    </source>
</evidence>
<dbReference type="RefSeq" id="WP_377932115.1">
    <property type="nucleotide sequence ID" value="NZ_JBHUMF010000002.1"/>
</dbReference>
<organism evidence="2 3">
    <name type="scientific">Bacillus seohaeanensis</name>
    <dbReference type="NCBI Taxonomy" id="284580"/>
    <lineage>
        <taxon>Bacteria</taxon>
        <taxon>Bacillati</taxon>
        <taxon>Bacillota</taxon>
        <taxon>Bacilli</taxon>
        <taxon>Bacillales</taxon>
        <taxon>Bacillaceae</taxon>
        <taxon>Bacillus</taxon>
    </lineage>
</organism>
<keyword evidence="1" id="KW-0472">Membrane</keyword>
<keyword evidence="1" id="KW-0812">Transmembrane</keyword>
<keyword evidence="3" id="KW-1185">Reference proteome</keyword>
<feature type="transmembrane region" description="Helical" evidence="1">
    <location>
        <begin position="7"/>
        <end position="33"/>
    </location>
</feature>